<dbReference type="EMBL" id="KB822724">
    <property type="protein sequence ID" value="ETN37236.1"/>
    <property type="molecule type" value="Genomic_DNA"/>
</dbReference>
<dbReference type="Gene3D" id="1.10.1470.10">
    <property type="entry name" value="YjbJ"/>
    <property type="match status" value="1"/>
</dbReference>
<organism evidence="1 2">
    <name type="scientific">Cyphellophora europaea (strain CBS 101466)</name>
    <name type="common">Phialophora europaea</name>
    <dbReference type="NCBI Taxonomy" id="1220924"/>
    <lineage>
        <taxon>Eukaryota</taxon>
        <taxon>Fungi</taxon>
        <taxon>Dikarya</taxon>
        <taxon>Ascomycota</taxon>
        <taxon>Pezizomycotina</taxon>
        <taxon>Eurotiomycetes</taxon>
        <taxon>Chaetothyriomycetidae</taxon>
        <taxon>Chaetothyriales</taxon>
        <taxon>Cyphellophoraceae</taxon>
        <taxon>Cyphellophora</taxon>
    </lineage>
</organism>
<reference evidence="1 2" key="1">
    <citation type="submission" date="2013-03" db="EMBL/GenBank/DDBJ databases">
        <title>The Genome Sequence of Phialophora europaea CBS 101466.</title>
        <authorList>
            <consortium name="The Broad Institute Genomics Platform"/>
            <person name="Cuomo C."/>
            <person name="de Hoog S."/>
            <person name="Gorbushina A."/>
            <person name="Walker B."/>
            <person name="Young S.K."/>
            <person name="Zeng Q."/>
            <person name="Gargeya S."/>
            <person name="Fitzgerald M."/>
            <person name="Haas B."/>
            <person name="Abouelleil A."/>
            <person name="Allen A.W."/>
            <person name="Alvarado L."/>
            <person name="Arachchi H.M."/>
            <person name="Berlin A.M."/>
            <person name="Chapman S.B."/>
            <person name="Gainer-Dewar J."/>
            <person name="Goldberg J."/>
            <person name="Griggs A."/>
            <person name="Gujja S."/>
            <person name="Hansen M."/>
            <person name="Howarth C."/>
            <person name="Imamovic A."/>
            <person name="Ireland A."/>
            <person name="Larimer J."/>
            <person name="McCowan C."/>
            <person name="Murphy C."/>
            <person name="Pearson M."/>
            <person name="Poon T.W."/>
            <person name="Priest M."/>
            <person name="Roberts A."/>
            <person name="Saif S."/>
            <person name="Shea T."/>
            <person name="Sisk P."/>
            <person name="Sykes S."/>
            <person name="Wortman J."/>
            <person name="Nusbaum C."/>
            <person name="Birren B."/>
        </authorList>
    </citation>
    <scope>NUCLEOTIDE SEQUENCE [LARGE SCALE GENOMIC DNA]</scope>
    <source>
        <strain evidence="1 2">CBS 101466</strain>
    </source>
</reference>
<name>W2RL62_CYPE1</name>
<accession>W2RL62</accession>
<dbReference type="AlphaFoldDB" id="W2RL62"/>
<dbReference type="GeneID" id="19975565"/>
<sequence>MADVEKTRAALRAKFDKITPEEFKNTAGNRDALYKLVVEKHGLSEEEAKKEVDAIFASA</sequence>
<dbReference type="eggNOG" id="ENOG502R9VX">
    <property type="taxonomic scope" value="Eukaryota"/>
</dbReference>
<protein>
    <submittedName>
        <fullName evidence="1">Uncharacterized protein</fullName>
    </submittedName>
</protein>
<dbReference type="InParanoid" id="W2RL62"/>
<proteinExistence type="predicted"/>
<dbReference type="SUPFAM" id="SSF69047">
    <property type="entry name" value="Hypothetical protein YjbJ"/>
    <property type="match status" value="1"/>
</dbReference>
<evidence type="ECO:0000313" key="1">
    <source>
        <dbReference type="EMBL" id="ETN37236.1"/>
    </source>
</evidence>
<evidence type="ECO:0000313" key="2">
    <source>
        <dbReference type="Proteomes" id="UP000030752"/>
    </source>
</evidence>
<dbReference type="Proteomes" id="UP000030752">
    <property type="component" value="Unassembled WGS sequence"/>
</dbReference>
<dbReference type="InterPro" id="IPR036629">
    <property type="entry name" value="YjbJ_sf"/>
</dbReference>
<dbReference type="OrthoDB" id="4139598at2759"/>
<keyword evidence="2" id="KW-1185">Reference proteome</keyword>
<dbReference type="RefSeq" id="XP_008720768.1">
    <property type="nucleotide sequence ID" value="XM_008722546.1"/>
</dbReference>
<dbReference type="HOGENOM" id="CLU_135567_5_0_1"/>
<dbReference type="VEuPathDB" id="FungiDB:HMPREF1541_08226"/>
<gene>
    <name evidence="1" type="ORF">HMPREF1541_08226</name>
</gene>